<keyword evidence="2" id="KW-1185">Reference proteome</keyword>
<comment type="caution">
    <text evidence="1">The sequence shown here is derived from an EMBL/GenBank/DDBJ whole genome shotgun (WGS) entry which is preliminary data.</text>
</comment>
<sequence length="205" mass="22382">MCCCLRSKRSSGLSLVTWRPGGLAVSHGDLSLSLAVAERLAPLSNRAACAVYGLASCHTDGSWQIDFGQFSCALSAHSQGPLRAKWAVWLCPRCSFPRPSSCHDIGQEETPQIEQQQVMQQDSQARTIGPKGTVPSLPSVTDRKIIFKGKYLNDQHRSLSKIRRMLNHLLPPAKGHDLSNLELIPGVASSHPASSLAGHRHHHLR</sequence>
<proteinExistence type="predicted"/>
<protein>
    <submittedName>
        <fullName evidence="1">Uncharacterized protein</fullName>
    </submittedName>
</protein>
<accession>A0AAP0BXW7</accession>
<name>A0AAP0BXW7_9ASPA</name>
<dbReference type="EMBL" id="JBBWWQ010000002">
    <property type="protein sequence ID" value="KAK8954001.1"/>
    <property type="molecule type" value="Genomic_DNA"/>
</dbReference>
<evidence type="ECO:0000313" key="2">
    <source>
        <dbReference type="Proteomes" id="UP001418222"/>
    </source>
</evidence>
<evidence type="ECO:0000313" key="1">
    <source>
        <dbReference type="EMBL" id="KAK8954001.1"/>
    </source>
</evidence>
<gene>
    <name evidence="1" type="ORF">KSP39_PZI002175</name>
</gene>
<reference evidence="1 2" key="1">
    <citation type="journal article" date="2022" name="Nat. Plants">
        <title>Genomes of leafy and leafless Platanthera orchids illuminate the evolution of mycoheterotrophy.</title>
        <authorList>
            <person name="Li M.H."/>
            <person name="Liu K.W."/>
            <person name="Li Z."/>
            <person name="Lu H.C."/>
            <person name="Ye Q.L."/>
            <person name="Zhang D."/>
            <person name="Wang J.Y."/>
            <person name="Li Y.F."/>
            <person name="Zhong Z.M."/>
            <person name="Liu X."/>
            <person name="Yu X."/>
            <person name="Liu D.K."/>
            <person name="Tu X.D."/>
            <person name="Liu B."/>
            <person name="Hao Y."/>
            <person name="Liao X.Y."/>
            <person name="Jiang Y.T."/>
            <person name="Sun W.H."/>
            <person name="Chen J."/>
            <person name="Chen Y.Q."/>
            <person name="Ai Y."/>
            <person name="Zhai J.W."/>
            <person name="Wu S.S."/>
            <person name="Zhou Z."/>
            <person name="Hsiao Y.Y."/>
            <person name="Wu W.L."/>
            <person name="Chen Y.Y."/>
            <person name="Lin Y.F."/>
            <person name="Hsu J.L."/>
            <person name="Li C.Y."/>
            <person name="Wang Z.W."/>
            <person name="Zhao X."/>
            <person name="Zhong W.Y."/>
            <person name="Ma X.K."/>
            <person name="Ma L."/>
            <person name="Huang J."/>
            <person name="Chen G.Z."/>
            <person name="Huang M.Z."/>
            <person name="Huang L."/>
            <person name="Peng D.H."/>
            <person name="Luo Y.B."/>
            <person name="Zou S.Q."/>
            <person name="Chen S.P."/>
            <person name="Lan S."/>
            <person name="Tsai W.C."/>
            <person name="Van de Peer Y."/>
            <person name="Liu Z.J."/>
        </authorList>
    </citation>
    <scope>NUCLEOTIDE SEQUENCE [LARGE SCALE GENOMIC DNA]</scope>
    <source>
        <strain evidence="1">Lor287</strain>
    </source>
</reference>
<dbReference type="Proteomes" id="UP001418222">
    <property type="component" value="Unassembled WGS sequence"/>
</dbReference>
<dbReference type="AlphaFoldDB" id="A0AAP0BXW7"/>
<organism evidence="1 2">
    <name type="scientific">Platanthera zijinensis</name>
    <dbReference type="NCBI Taxonomy" id="2320716"/>
    <lineage>
        <taxon>Eukaryota</taxon>
        <taxon>Viridiplantae</taxon>
        <taxon>Streptophyta</taxon>
        <taxon>Embryophyta</taxon>
        <taxon>Tracheophyta</taxon>
        <taxon>Spermatophyta</taxon>
        <taxon>Magnoliopsida</taxon>
        <taxon>Liliopsida</taxon>
        <taxon>Asparagales</taxon>
        <taxon>Orchidaceae</taxon>
        <taxon>Orchidoideae</taxon>
        <taxon>Orchideae</taxon>
        <taxon>Orchidinae</taxon>
        <taxon>Platanthera</taxon>
    </lineage>
</organism>